<dbReference type="PANTHER" id="PTHR34123:SF4">
    <property type="entry name" value="PHOSPHORIBOSYLTRANSFERASE-LIKE PROTEIN, PUTATIVE (DUF2358)-RELATED"/>
    <property type="match status" value="1"/>
</dbReference>
<proteinExistence type="predicted"/>
<protein>
    <submittedName>
        <fullName evidence="1">Uncharacterized protein</fullName>
    </submittedName>
</protein>
<sequence>MVAVCCSMRLPPQKPKWRMNSSDNPQTPQFLKIAVTGVTEFLRLFSSTNKLRDRLERVNYEKNNEVSVSTIDDVVQILVSDYENAYFVTGIFTSGIYAEDCIFEDPTIKFSESNSRGNQWIPWRQNWAQARLRLFPMTFKAVGMLGAKCCRVLFENWEVESRDLYSHNLQLLVPFFDQPSIGLEKIEKGVNSGANFILATWKLRTYLRLPWKPFISVDGRTVYDLDDEFKIVKHSESWNVSALQAVAQIFTPSFQRPG</sequence>
<dbReference type="InterPro" id="IPR018790">
    <property type="entry name" value="DUF2358"/>
</dbReference>
<dbReference type="Proteomes" id="UP001370490">
    <property type="component" value="Unassembled WGS sequence"/>
</dbReference>
<dbReference type="Pfam" id="PF10184">
    <property type="entry name" value="DUF2358"/>
    <property type="match status" value="1"/>
</dbReference>
<accession>A0AAN8UHX3</accession>
<evidence type="ECO:0000313" key="1">
    <source>
        <dbReference type="EMBL" id="KAK6911426.1"/>
    </source>
</evidence>
<comment type="caution">
    <text evidence="1">The sequence shown here is derived from an EMBL/GenBank/DDBJ whole genome shotgun (WGS) entry which is preliminary data.</text>
</comment>
<evidence type="ECO:0000313" key="2">
    <source>
        <dbReference type="Proteomes" id="UP001370490"/>
    </source>
</evidence>
<dbReference type="AlphaFoldDB" id="A0AAN8UHX3"/>
<dbReference type="PANTHER" id="PTHR34123">
    <property type="entry name" value="OS04G0578200 PROTEIN"/>
    <property type="match status" value="1"/>
</dbReference>
<name>A0AAN8UHX3_9MAGN</name>
<keyword evidence="2" id="KW-1185">Reference proteome</keyword>
<organism evidence="1 2">
    <name type="scientific">Dillenia turbinata</name>
    <dbReference type="NCBI Taxonomy" id="194707"/>
    <lineage>
        <taxon>Eukaryota</taxon>
        <taxon>Viridiplantae</taxon>
        <taxon>Streptophyta</taxon>
        <taxon>Embryophyta</taxon>
        <taxon>Tracheophyta</taxon>
        <taxon>Spermatophyta</taxon>
        <taxon>Magnoliopsida</taxon>
        <taxon>eudicotyledons</taxon>
        <taxon>Gunneridae</taxon>
        <taxon>Pentapetalae</taxon>
        <taxon>Dilleniales</taxon>
        <taxon>Dilleniaceae</taxon>
        <taxon>Dillenia</taxon>
    </lineage>
</organism>
<reference evidence="1 2" key="1">
    <citation type="submission" date="2023-12" db="EMBL/GenBank/DDBJ databases">
        <title>A high-quality genome assembly for Dillenia turbinata (Dilleniales).</title>
        <authorList>
            <person name="Chanderbali A."/>
        </authorList>
    </citation>
    <scope>NUCLEOTIDE SEQUENCE [LARGE SCALE GENOMIC DNA]</scope>
    <source>
        <strain evidence="1">LSX21</strain>
        <tissue evidence="1">Leaf</tissue>
    </source>
</reference>
<gene>
    <name evidence="1" type="ORF">RJ641_023519</name>
</gene>
<dbReference type="EMBL" id="JBAMMX010000028">
    <property type="protein sequence ID" value="KAK6911426.1"/>
    <property type="molecule type" value="Genomic_DNA"/>
</dbReference>